<dbReference type="InterPro" id="IPR016181">
    <property type="entry name" value="Acyl_CoA_acyltransferase"/>
</dbReference>
<dbReference type="PROSITE" id="PS51186">
    <property type="entry name" value="GNAT"/>
    <property type="match status" value="1"/>
</dbReference>
<dbReference type="GO" id="GO:0016747">
    <property type="term" value="F:acyltransferase activity, transferring groups other than amino-acyl groups"/>
    <property type="evidence" value="ECO:0007669"/>
    <property type="project" value="InterPro"/>
</dbReference>
<protein>
    <recommendedName>
        <fullName evidence="3">N-acetyltransferase domain-containing protein</fullName>
    </recommendedName>
</protein>
<evidence type="ECO:0000259" key="3">
    <source>
        <dbReference type="PROSITE" id="PS51186"/>
    </source>
</evidence>
<evidence type="ECO:0000256" key="2">
    <source>
        <dbReference type="ARBA" id="ARBA00023315"/>
    </source>
</evidence>
<accession>A0A089N0F3</accession>
<reference evidence="4 5" key="1">
    <citation type="submission" date="2014-08" db="EMBL/GenBank/DDBJ databases">
        <title>Comparative genomics of the Paenibacillus odorifer group.</title>
        <authorList>
            <person name="den Bakker H.C."/>
            <person name="Tsai Y.-C."/>
            <person name="Martin N."/>
            <person name="Korlach J."/>
            <person name="Wiedmann M."/>
        </authorList>
    </citation>
    <scope>NUCLEOTIDE SEQUENCE [LARGE SCALE GENOMIC DNA]</scope>
    <source>
        <strain evidence="4 5">DSM 14472</strain>
    </source>
</reference>
<dbReference type="STRING" id="169760.PSTEL_02485"/>
<dbReference type="OrthoDB" id="9797826at2"/>
<evidence type="ECO:0000313" key="5">
    <source>
        <dbReference type="Proteomes" id="UP000029507"/>
    </source>
</evidence>
<dbReference type="PANTHER" id="PTHR43877">
    <property type="entry name" value="AMINOALKYLPHOSPHONATE N-ACETYLTRANSFERASE-RELATED-RELATED"/>
    <property type="match status" value="1"/>
</dbReference>
<dbReference type="InterPro" id="IPR050832">
    <property type="entry name" value="Bact_Acetyltransf"/>
</dbReference>
<gene>
    <name evidence="4" type="ORF">PSTEL_02485</name>
</gene>
<keyword evidence="5" id="KW-1185">Reference proteome</keyword>
<name>A0A089N0F3_9BACL</name>
<dbReference type="PANTHER" id="PTHR43877:SF2">
    <property type="entry name" value="AMINOALKYLPHOSPHONATE N-ACETYLTRANSFERASE-RELATED"/>
    <property type="match status" value="1"/>
</dbReference>
<dbReference type="RefSeq" id="WP_038699987.1">
    <property type="nucleotide sequence ID" value="NZ_CP009286.1"/>
</dbReference>
<dbReference type="AlphaFoldDB" id="A0A089N0F3"/>
<dbReference type="CDD" id="cd04301">
    <property type="entry name" value="NAT_SF"/>
    <property type="match status" value="1"/>
</dbReference>
<dbReference type="Proteomes" id="UP000029507">
    <property type="component" value="Chromosome"/>
</dbReference>
<organism evidence="4 5">
    <name type="scientific">Paenibacillus stellifer</name>
    <dbReference type="NCBI Taxonomy" id="169760"/>
    <lineage>
        <taxon>Bacteria</taxon>
        <taxon>Bacillati</taxon>
        <taxon>Bacillota</taxon>
        <taxon>Bacilli</taxon>
        <taxon>Bacillales</taxon>
        <taxon>Paenibacillaceae</taxon>
        <taxon>Paenibacillus</taxon>
    </lineage>
</organism>
<evidence type="ECO:0000256" key="1">
    <source>
        <dbReference type="ARBA" id="ARBA00022679"/>
    </source>
</evidence>
<proteinExistence type="predicted"/>
<feature type="domain" description="N-acetyltransferase" evidence="3">
    <location>
        <begin position="3"/>
        <end position="171"/>
    </location>
</feature>
<dbReference type="Pfam" id="PF00583">
    <property type="entry name" value="Acetyltransf_1"/>
    <property type="match status" value="1"/>
</dbReference>
<dbReference type="EMBL" id="CP009286">
    <property type="protein sequence ID" value="AIQ62159.1"/>
    <property type="molecule type" value="Genomic_DNA"/>
</dbReference>
<dbReference type="HOGENOM" id="CLU_013985_34_4_9"/>
<sequence length="171" mass="19447">MDMVIRRALQSDAAAIAELIGQLNGRQPTVRDVELRLDFIEMSPIEELFVCEKAQKPEIREAESSGTGDNTDTPDDTKGPLLLGCMGFRLRENIEDLTRYGEVSMLVTNQAYRRQGVGRKLMEFAERMAEERGCIGTWLVSGTSREEAHRFYREMGYEITGYRFVKRGTAK</sequence>
<dbReference type="KEGG" id="pste:PSTEL_02485"/>
<dbReference type="Gene3D" id="3.40.630.30">
    <property type="match status" value="1"/>
</dbReference>
<keyword evidence="1" id="KW-0808">Transferase</keyword>
<dbReference type="SUPFAM" id="SSF55729">
    <property type="entry name" value="Acyl-CoA N-acyltransferases (Nat)"/>
    <property type="match status" value="1"/>
</dbReference>
<evidence type="ECO:0000313" key="4">
    <source>
        <dbReference type="EMBL" id="AIQ62159.1"/>
    </source>
</evidence>
<dbReference type="InterPro" id="IPR000182">
    <property type="entry name" value="GNAT_dom"/>
</dbReference>
<keyword evidence="2" id="KW-0012">Acyltransferase</keyword>